<dbReference type="OrthoDB" id="206968at2759"/>
<keyword evidence="4" id="KW-0812">Transmembrane</keyword>
<keyword evidence="1" id="KW-0479">Metal-binding</keyword>
<keyword evidence="4" id="KW-0472">Membrane</keyword>
<dbReference type="Pfam" id="PF02298">
    <property type="entry name" value="Cu_bind_like"/>
    <property type="match status" value="1"/>
</dbReference>
<proteinExistence type="predicted"/>
<dbReference type="EMBL" id="HG740977">
    <property type="protein sequence ID" value="CDP20860.1"/>
    <property type="molecule type" value="Genomic_DNA"/>
</dbReference>
<dbReference type="PhylomeDB" id="A0A068VJ56"/>
<dbReference type="FunFam" id="2.60.40.420:FF:000003">
    <property type="entry name" value="Blue copper"/>
    <property type="match status" value="1"/>
</dbReference>
<dbReference type="SUPFAM" id="SSF49503">
    <property type="entry name" value="Cupredoxins"/>
    <property type="match status" value="1"/>
</dbReference>
<dbReference type="GO" id="GO:0005886">
    <property type="term" value="C:plasma membrane"/>
    <property type="evidence" value="ECO:0007669"/>
    <property type="project" value="TreeGrafter"/>
</dbReference>
<dbReference type="FunCoup" id="A0A068VJ56">
    <property type="interactions" value="81"/>
</dbReference>
<evidence type="ECO:0000256" key="4">
    <source>
        <dbReference type="SAM" id="Phobius"/>
    </source>
</evidence>
<dbReference type="InterPro" id="IPR008972">
    <property type="entry name" value="Cupredoxin"/>
</dbReference>
<keyword evidence="8" id="KW-1185">Reference proteome</keyword>
<feature type="signal peptide" evidence="5">
    <location>
        <begin position="1"/>
        <end position="23"/>
    </location>
</feature>
<organism evidence="7 8">
    <name type="scientific">Coffea canephora</name>
    <name type="common">Robusta coffee</name>
    <dbReference type="NCBI Taxonomy" id="49390"/>
    <lineage>
        <taxon>Eukaryota</taxon>
        <taxon>Viridiplantae</taxon>
        <taxon>Streptophyta</taxon>
        <taxon>Embryophyta</taxon>
        <taxon>Tracheophyta</taxon>
        <taxon>Spermatophyta</taxon>
        <taxon>Magnoliopsida</taxon>
        <taxon>eudicotyledons</taxon>
        <taxon>Gunneridae</taxon>
        <taxon>Pentapetalae</taxon>
        <taxon>asterids</taxon>
        <taxon>lamiids</taxon>
        <taxon>Gentianales</taxon>
        <taxon>Rubiaceae</taxon>
        <taxon>Ixoroideae</taxon>
        <taxon>Gardenieae complex</taxon>
        <taxon>Bertiereae - Coffeeae clade</taxon>
        <taxon>Coffeeae</taxon>
        <taxon>Coffea</taxon>
    </lineage>
</organism>
<keyword evidence="2" id="KW-0325">Glycoprotein</keyword>
<dbReference type="GO" id="GO:0046872">
    <property type="term" value="F:metal ion binding"/>
    <property type="evidence" value="ECO:0007669"/>
    <property type="project" value="UniProtKB-KW"/>
</dbReference>
<dbReference type="STRING" id="49390.A0A068VJ56"/>
<dbReference type="Gramene" id="CDP20860">
    <property type="protein sequence ID" value="CDP20860"/>
    <property type="gene ID" value="GSCOC_T00007434001"/>
</dbReference>
<sequence length="192" mass="19192">MAKQSSGILCLILIAFAAVPSWATDYTVGDTSGWALGVDYTSWTGGKTFKVGDNLVFNYATSHTVDEVTQSDYGTCAAGNAISTDNTGATTIPLKTPGTHYFICGVVGHCGGGMKLSVTVTGGGPSASPPAGSGTTTSPSSGTTTTPATATTTLTPPSSTTTTAQPSSSAALTPFGALFFTLVALISKLVMS</sequence>
<keyword evidence="4" id="KW-1133">Transmembrane helix</keyword>
<evidence type="ECO:0000259" key="6">
    <source>
        <dbReference type="PROSITE" id="PS51485"/>
    </source>
</evidence>
<feature type="transmembrane region" description="Helical" evidence="4">
    <location>
        <begin position="171"/>
        <end position="191"/>
    </location>
</feature>
<accession>A0A068VJ56</accession>
<evidence type="ECO:0000256" key="5">
    <source>
        <dbReference type="SAM" id="SignalP"/>
    </source>
</evidence>
<feature type="chain" id="PRO_5001658695" evidence="5">
    <location>
        <begin position="24"/>
        <end position="192"/>
    </location>
</feature>
<feature type="compositionally biased region" description="Low complexity" evidence="3">
    <location>
        <begin position="129"/>
        <end position="169"/>
    </location>
</feature>
<evidence type="ECO:0000313" key="7">
    <source>
        <dbReference type="EMBL" id="CDP20860.1"/>
    </source>
</evidence>
<gene>
    <name evidence="7" type="ORF">GSCOC_T00007434001</name>
</gene>
<evidence type="ECO:0000256" key="1">
    <source>
        <dbReference type="ARBA" id="ARBA00022723"/>
    </source>
</evidence>
<dbReference type="Gene3D" id="2.60.40.420">
    <property type="entry name" value="Cupredoxins - blue copper proteins"/>
    <property type="match status" value="1"/>
</dbReference>
<dbReference type="AlphaFoldDB" id="A0A068VJ56"/>
<reference evidence="8" key="1">
    <citation type="journal article" date="2014" name="Science">
        <title>The coffee genome provides insight into the convergent evolution of caffeine biosynthesis.</title>
        <authorList>
            <person name="Denoeud F."/>
            <person name="Carretero-Paulet L."/>
            <person name="Dereeper A."/>
            <person name="Droc G."/>
            <person name="Guyot R."/>
            <person name="Pietrella M."/>
            <person name="Zheng C."/>
            <person name="Alberti A."/>
            <person name="Anthony F."/>
            <person name="Aprea G."/>
            <person name="Aury J.M."/>
            <person name="Bento P."/>
            <person name="Bernard M."/>
            <person name="Bocs S."/>
            <person name="Campa C."/>
            <person name="Cenci A."/>
            <person name="Combes M.C."/>
            <person name="Crouzillat D."/>
            <person name="Da Silva C."/>
            <person name="Daddiego L."/>
            <person name="De Bellis F."/>
            <person name="Dussert S."/>
            <person name="Garsmeur O."/>
            <person name="Gayraud T."/>
            <person name="Guignon V."/>
            <person name="Jahn K."/>
            <person name="Jamilloux V."/>
            <person name="Joet T."/>
            <person name="Labadie K."/>
            <person name="Lan T."/>
            <person name="Leclercq J."/>
            <person name="Lepelley M."/>
            <person name="Leroy T."/>
            <person name="Li L.T."/>
            <person name="Librado P."/>
            <person name="Lopez L."/>
            <person name="Munoz A."/>
            <person name="Noel B."/>
            <person name="Pallavicini A."/>
            <person name="Perrotta G."/>
            <person name="Poncet V."/>
            <person name="Pot D."/>
            <person name="Priyono X."/>
            <person name="Rigoreau M."/>
            <person name="Rouard M."/>
            <person name="Rozas J."/>
            <person name="Tranchant-Dubreuil C."/>
            <person name="VanBuren R."/>
            <person name="Zhang Q."/>
            <person name="Andrade A.C."/>
            <person name="Argout X."/>
            <person name="Bertrand B."/>
            <person name="de Kochko A."/>
            <person name="Graziosi G."/>
            <person name="Henry R.J."/>
            <person name="Jayarama X."/>
            <person name="Ming R."/>
            <person name="Nagai C."/>
            <person name="Rounsley S."/>
            <person name="Sankoff D."/>
            <person name="Giuliano G."/>
            <person name="Albert V.A."/>
            <person name="Wincker P."/>
            <person name="Lashermes P."/>
        </authorList>
    </citation>
    <scope>NUCLEOTIDE SEQUENCE [LARGE SCALE GENOMIC DNA]</scope>
    <source>
        <strain evidence="8">cv. DH200-94</strain>
    </source>
</reference>
<protein>
    <submittedName>
        <fullName evidence="7">DH200=94 genomic scaffold, scaffold_1893</fullName>
    </submittedName>
</protein>
<dbReference type="PANTHER" id="PTHR33021:SF193">
    <property type="entry name" value="OS06G0218600 PROTEIN"/>
    <property type="match status" value="1"/>
</dbReference>
<dbReference type="InterPro" id="IPR003245">
    <property type="entry name" value="Phytocyanin_dom"/>
</dbReference>
<dbReference type="InParanoid" id="A0A068VJ56"/>
<evidence type="ECO:0000256" key="2">
    <source>
        <dbReference type="ARBA" id="ARBA00023180"/>
    </source>
</evidence>
<dbReference type="PANTHER" id="PTHR33021">
    <property type="entry name" value="BLUE COPPER PROTEIN"/>
    <property type="match status" value="1"/>
</dbReference>
<dbReference type="CDD" id="cd04216">
    <property type="entry name" value="Phytocyanin"/>
    <property type="match status" value="1"/>
</dbReference>
<feature type="domain" description="Phytocyanin" evidence="6">
    <location>
        <begin position="24"/>
        <end position="122"/>
    </location>
</feature>
<dbReference type="GO" id="GO:0009055">
    <property type="term" value="F:electron transfer activity"/>
    <property type="evidence" value="ECO:0007669"/>
    <property type="project" value="InterPro"/>
</dbReference>
<name>A0A068VJ56_COFCA</name>
<keyword evidence="5" id="KW-0732">Signal</keyword>
<dbReference type="OMA" id="VAGHCEN"/>
<feature type="region of interest" description="Disordered" evidence="3">
    <location>
        <begin position="121"/>
        <end position="169"/>
    </location>
</feature>
<evidence type="ECO:0000256" key="3">
    <source>
        <dbReference type="SAM" id="MobiDB-lite"/>
    </source>
</evidence>
<evidence type="ECO:0000313" key="8">
    <source>
        <dbReference type="Proteomes" id="UP000295252"/>
    </source>
</evidence>
<dbReference type="InterPro" id="IPR039391">
    <property type="entry name" value="Phytocyanin-like"/>
</dbReference>
<dbReference type="PROSITE" id="PS51485">
    <property type="entry name" value="PHYTOCYANIN"/>
    <property type="match status" value="1"/>
</dbReference>
<dbReference type="Proteomes" id="UP000295252">
    <property type="component" value="Unassembled WGS sequence"/>
</dbReference>